<keyword evidence="5 6" id="KW-0472">Membrane</keyword>
<evidence type="ECO:0000313" key="9">
    <source>
        <dbReference type="Proteomes" id="UP000279089"/>
    </source>
</evidence>
<keyword evidence="2" id="KW-1003">Cell membrane</keyword>
<feature type="domain" description="Polysaccharide chain length determinant N-terminal" evidence="7">
    <location>
        <begin position="26"/>
        <end position="117"/>
    </location>
</feature>
<dbReference type="RefSeq" id="WP_120517193.1">
    <property type="nucleotide sequence ID" value="NZ_QXZY01000008.1"/>
</dbReference>
<sequence>MEPTILNQEEPEKELSIKQLILQMKEWIRFLWRLWFFFILAGAVGAGLGFTYAFLVKPRYIANLTFVLEENKSGGLAGYAGLASQFGIDLGSGSGSGIFAGDNIIEFLKSRLMVEKTLLTAVDANGKIQSLADLYITSNNLREVYDKKPDLKKISFAAGADRKNFTRLQDSILNTLYISITKKNLSVIKPDKKLSFIAVQCISPSDIFSKYFAETLVKEATDFYIQTKTKRSKTNVDKLQLKADSLETLLNRKTYSAAASQDLNLNPARSLAKVGTEVVTRDKIVLQTMYGEVVKNLELSRMSMTQETPIIQIVDTPILPLEKKRFGKLKGIVIGAFLSVLLTAAFLILRRLYKKIMV</sequence>
<gene>
    <name evidence="8" type="ORF">EG028_14380</name>
</gene>
<dbReference type="GO" id="GO:0005886">
    <property type="term" value="C:plasma membrane"/>
    <property type="evidence" value="ECO:0007669"/>
    <property type="project" value="UniProtKB-SubCell"/>
</dbReference>
<keyword evidence="3 6" id="KW-0812">Transmembrane</keyword>
<accession>A0A3N4MLM8</accession>
<dbReference type="AlphaFoldDB" id="A0A3N4MLM8"/>
<name>A0A3N4MLM8_9BACT</name>
<dbReference type="PANTHER" id="PTHR32309">
    <property type="entry name" value="TYROSINE-PROTEIN KINASE"/>
    <property type="match status" value="1"/>
</dbReference>
<evidence type="ECO:0000313" key="8">
    <source>
        <dbReference type="EMBL" id="RPD40489.1"/>
    </source>
</evidence>
<reference evidence="9" key="1">
    <citation type="submission" date="2018-11" db="EMBL/GenBank/DDBJ databases">
        <title>Chitinophaga lutea sp.nov., isolate from arsenic contaminated soil.</title>
        <authorList>
            <person name="Zong Y."/>
        </authorList>
    </citation>
    <scope>NUCLEOTIDE SEQUENCE [LARGE SCALE GENOMIC DNA]</scope>
    <source>
        <strain evidence="9">YLT18</strain>
    </source>
</reference>
<evidence type="ECO:0000259" key="7">
    <source>
        <dbReference type="Pfam" id="PF02706"/>
    </source>
</evidence>
<dbReference type="PANTHER" id="PTHR32309:SF31">
    <property type="entry name" value="CAPSULAR EXOPOLYSACCHARIDE FAMILY"/>
    <property type="match status" value="1"/>
</dbReference>
<evidence type="ECO:0000256" key="5">
    <source>
        <dbReference type="ARBA" id="ARBA00023136"/>
    </source>
</evidence>
<dbReference type="InterPro" id="IPR003856">
    <property type="entry name" value="LPS_length_determ_N"/>
</dbReference>
<protein>
    <submittedName>
        <fullName evidence="8">Lipopolysaccharide biosynthesis protein</fullName>
    </submittedName>
</protein>
<comment type="subcellular location">
    <subcellularLocation>
        <location evidence="1">Cell membrane</location>
        <topology evidence="1">Multi-pass membrane protein</topology>
    </subcellularLocation>
</comment>
<evidence type="ECO:0000256" key="2">
    <source>
        <dbReference type="ARBA" id="ARBA00022475"/>
    </source>
</evidence>
<dbReference type="OrthoDB" id="745212at2"/>
<dbReference type="Proteomes" id="UP000279089">
    <property type="component" value="Unassembled WGS sequence"/>
</dbReference>
<feature type="transmembrane region" description="Helical" evidence="6">
    <location>
        <begin position="34"/>
        <end position="55"/>
    </location>
</feature>
<evidence type="ECO:0000256" key="6">
    <source>
        <dbReference type="SAM" id="Phobius"/>
    </source>
</evidence>
<dbReference type="EMBL" id="RMBX01000007">
    <property type="protein sequence ID" value="RPD40489.1"/>
    <property type="molecule type" value="Genomic_DNA"/>
</dbReference>
<evidence type="ECO:0000256" key="1">
    <source>
        <dbReference type="ARBA" id="ARBA00004651"/>
    </source>
</evidence>
<dbReference type="InterPro" id="IPR050445">
    <property type="entry name" value="Bact_polysacc_biosynth/exp"/>
</dbReference>
<feature type="transmembrane region" description="Helical" evidence="6">
    <location>
        <begin position="332"/>
        <end position="353"/>
    </location>
</feature>
<comment type="caution">
    <text evidence="8">The sequence shown here is derived from an EMBL/GenBank/DDBJ whole genome shotgun (WGS) entry which is preliminary data.</text>
</comment>
<keyword evidence="9" id="KW-1185">Reference proteome</keyword>
<organism evidence="8 9">
    <name type="scientific">Chitinophaga barathri</name>
    <dbReference type="NCBI Taxonomy" id="1647451"/>
    <lineage>
        <taxon>Bacteria</taxon>
        <taxon>Pseudomonadati</taxon>
        <taxon>Bacteroidota</taxon>
        <taxon>Chitinophagia</taxon>
        <taxon>Chitinophagales</taxon>
        <taxon>Chitinophagaceae</taxon>
        <taxon>Chitinophaga</taxon>
    </lineage>
</organism>
<evidence type="ECO:0000256" key="4">
    <source>
        <dbReference type="ARBA" id="ARBA00022989"/>
    </source>
</evidence>
<dbReference type="Pfam" id="PF02706">
    <property type="entry name" value="Wzz"/>
    <property type="match status" value="1"/>
</dbReference>
<proteinExistence type="predicted"/>
<keyword evidence="4 6" id="KW-1133">Transmembrane helix</keyword>
<evidence type="ECO:0000256" key="3">
    <source>
        <dbReference type="ARBA" id="ARBA00022692"/>
    </source>
</evidence>